<protein>
    <submittedName>
        <fullName evidence="3">Predicted protein</fullName>
    </submittedName>
</protein>
<dbReference type="CDD" id="cd07440">
    <property type="entry name" value="RGS"/>
    <property type="match status" value="1"/>
</dbReference>
<reference evidence="3 4" key="1">
    <citation type="journal article" date="2010" name="Cell">
        <title>The genome of Naegleria gruberi illuminates early eukaryotic versatility.</title>
        <authorList>
            <person name="Fritz-Laylin L.K."/>
            <person name="Prochnik S.E."/>
            <person name="Ginger M.L."/>
            <person name="Dacks J.B."/>
            <person name="Carpenter M.L."/>
            <person name="Field M.C."/>
            <person name="Kuo A."/>
            <person name="Paredez A."/>
            <person name="Chapman J."/>
            <person name="Pham J."/>
            <person name="Shu S."/>
            <person name="Neupane R."/>
            <person name="Cipriano M."/>
            <person name="Mancuso J."/>
            <person name="Tu H."/>
            <person name="Salamov A."/>
            <person name="Lindquist E."/>
            <person name="Shapiro H."/>
            <person name="Lucas S."/>
            <person name="Grigoriev I.V."/>
            <person name="Cande W.Z."/>
            <person name="Fulton C."/>
            <person name="Rokhsar D.S."/>
            <person name="Dawson S.C."/>
        </authorList>
    </citation>
    <scope>NUCLEOTIDE SEQUENCE [LARGE SCALE GENOMIC DNA]</scope>
    <source>
        <strain evidence="3 4">NEG-M</strain>
    </source>
</reference>
<dbReference type="InParanoid" id="D2VB12"/>
<dbReference type="InterPro" id="IPR016137">
    <property type="entry name" value="RGS"/>
</dbReference>
<dbReference type="PRINTS" id="PR01301">
    <property type="entry name" value="RGSPROTEIN"/>
</dbReference>
<dbReference type="SMART" id="SM00315">
    <property type="entry name" value="RGS"/>
    <property type="match status" value="1"/>
</dbReference>
<proteinExistence type="predicted"/>
<name>D2VB12_NAEGR</name>
<dbReference type="InterPro" id="IPR036305">
    <property type="entry name" value="RGS_sf"/>
</dbReference>
<dbReference type="SUPFAM" id="SSF48097">
    <property type="entry name" value="Regulator of G-protein signaling, RGS"/>
    <property type="match status" value="1"/>
</dbReference>
<evidence type="ECO:0000313" key="4">
    <source>
        <dbReference type="Proteomes" id="UP000006671"/>
    </source>
</evidence>
<organism evidence="4">
    <name type="scientific">Naegleria gruberi</name>
    <name type="common">Amoeba</name>
    <dbReference type="NCBI Taxonomy" id="5762"/>
    <lineage>
        <taxon>Eukaryota</taxon>
        <taxon>Discoba</taxon>
        <taxon>Heterolobosea</taxon>
        <taxon>Tetramitia</taxon>
        <taxon>Eutetramitia</taxon>
        <taxon>Vahlkampfiidae</taxon>
        <taxon>Naegleria</taxon>
    </lineage>
</organism>
<dbReference type="InterPro" id="IPR023393">
    <property type="entry name" value="START-like_dom_sf"/>
</dbReference>
<dbReference type="Gene3D" id="1.10.167.10">
    <property type="entry name" value="Regulator of G-protein Signalling 4, domain 2"/>
    <property type="match status" value="1"/>
</dbReference>
<dbReference type="Gene3D" id="3.30.530.20">
    <property type="match status" value="1"/>
</dbReference>
<evidence type="ECO:0000259" key="2">
    <source>
        <dbReference type="PROSITE" id="PS50132"/>
    </source>
</evidence>
<dbReference type="KEGG" id="ngr:NAEGRDRAFT_66050"/>
<keyword evidence="4" id="KW-1185">Reference proteome</keyword>
<dbReference type="VEuPathDB" id="AmoebaDB:NAEGRDRAFT_66050"/>
<dbReference type="OrthoDB" id="10266999at2759"/>
<dbReference type="PROSITE" id="PS50132">
    <property type="entry name" value="RGS"/>
    <property type="match status" value="1"/>
</dbReference>
<feature type="region of interest" description="Disordered" evidence="1">
    <location>
        <begin position="178"/>
        <end position="198"/>
    </location>
</feature>
<evidence type="ECO:0000313" key="3">
    <source>
        <dbReference type="EMBL" id="EFC46178.1"/>
    </source>
</evidence>
<dbReference type="PANTHER" id="PTHR10845:SF192">
    <property type="entry name" value="DOUBLE HIT, ISOFORM B"/>
    <property type="match status" value="1"/>
</dbReference>
<dbReference type="AlphaFoldDB" id="D2VB12"/>
<dbReference type="PANTHER" id="PTHR10845">
    <property type="entry name" value="REGULATOR OF G PROTEIN SIGNALING"/>
    <property type="match status" value="1"/>
</dbReference>
<dbReference type="EMBL" id="GG738860">
    <property type="protein sequence ID" value="EFC46178.1"/>
    <property type="molecule type" value="Genomic_DNA"/>
</dbReference>
<gene>
    <name evidence="3" type="ORF">NAEGRDRAFT_66050</name>
</gene>
<dbReference type="Proteomes" id="UP000006671">
    <property type="component" value="Unassembled WGS sequence"/>
</dbReference>
<accession>D2VB12</accession>
<dbReference type="InterPro" id="IPR044926">
    <property type="entry name" value="RGS_subdomain_2"/>
</dbReference>
<dbReference type="GeneID" id="8850555"/>
<evidence type="ECO:0000256" key="1">
    <source>
        <dbReference type="SAM" id="MobiDB-lite"/>
    </source>
</evidence>
<dbReference type="STRING" id="5762.D2VB12"/>
<feature type="domain" description="RGS" evidence="2">
    <location>
        <begin position="27"/>
        <end position="157"/>
    </location>
</feature>
<dbReference type="SUPFAM" id="SSF55961">
    <property type="entry name" value="Bet v1-like"/>
    <property type="match status" value="1"/>
</dbReference>
<dbReference type="RefSeq" id="XP_002678922.1">
    <property type="nucleotide sequence ID" value="XM_002678876.1"/>
</dbReference>
<dbReference type="Pfam" id="PF00615">
    <property type="entry name" value="RGS"/>
    <property type="match status" value="1"/>
</dbReference>
<sequence length="474" mass="55153">MLNNLSGQPQKPTVGLDDSLIQRYKFNIEAVFDHESARDCFRKFLKDNLNEDPFMFYEMVEKYQKTRLDKNRFDMAVEIMNTFIVVSAKHELNLSMTIRKDILKIWSLTQEFNEGKAVELIECPSDLFQKAQNVIFSELKQDNFPRFTESEQFKSFLKKEAKKPEYKDSPSQLLEQLGTKKALDRSDSSISQDSSDSDSFIEEIAKSTPIKDKDRPLIDNTSIYVTPKDYEILKELISTLNDSNRWKVADEKTGTKTLTSVNNYYMNLGEEALPVICFTGLMSGDHKSIFNLFFKKSFEKKINSFYKRKFQLEYLKINHEKGIEYPNTIIYHQLDIGFPFTKREIVMARTIIPDKYNEETDEFDRFVIISKPSAHDDSPIKKDFIRVSLYTAVVIERQTTNSTRYYIFDFMDMKGSVPKGIVAGLSKMFASDMHKMVKKDIEKTKDVDEELLSMDGSLEVLKEQNKAIRDSLNL</sequence>